<evidence type="ECO:0000256" key="1">
    <source>
        <dbReference type="SAM" id="MobiDB-lite"/>
    </source>
</evidence>
<reference evidence="2 3" key="1">
    <citation type="submission" date="2019-09" db="EMBL/GenBank/DDBJ databases">
        <title>Genome sequence of Rhodovastum atsumiense, a diverse member of the Acetobacteraceae family of non-sulfur purple photosynthetic bacteria.</title>
        <authorList>
            <person name="Meyer T."/>
            <person name="Kyndt J."/>
        </authorList>
    </citation>
    <scope>NUCLEOTIDE SEQUENCE [LARGE SCALE GENOMIC DNA]</scope>
    <source>
        <strain evidence="2 3">DSM 21279</strain>
    </source>
</reference>
<keyword evidence="3" id="KW-1185">Reference proteome</keyword>
<dbReference type="AlphaFoldDB" id="A0A5M6J0Q2"/>
<feature type="region of interest" description="Disordered" evidence="1">
    <location>
        <begin position="53"/>
        <end position="76"/>
    </location>
</feature>
<dbReference type="RefSeq" id="WP_150039162.1">
    <property type="nucleotide sequence ID" value="NZ_OW485601.1"/>
</dbReference>
<proteinExistence type="predicted"/>
<gene>
    <name evidence="2" type="ORF">F1189_03105</name>
</gene>
<organism evidence="2 3">
    <name type="scientific">Rhodovastum atsumiense</name>
    <dbReference type="NCBI Taxonomy" id="504468"/>
    <lineage>
        <taxon>Bacteria</taxon>
        <taxon>Pseudomonadati</taxon>
        <taxon>Pseudomonadota</taxon>
        <taxon>Alphaproteobacteria</taxon>
        <taxon>Acetobacterales</taxon>
        <taxon>Acetobacteraceae</taxon>
        <taxon>Rhodovastum</taxon>
    </lineage>
</organism>
<dbReference type="EMBL" id="VWPK01000004">
    <property type="protein sequence ID" value="KAA5613779.1"/>
    <property type="molecule type" value="Genomic_DNA"/>
</dbReference>
<evidence type="ECO:0000313" key="3">
    <source>
        <dbReference type="Proteomes" id="UP000325255"/>
    </source>
</evidence>
<name>A0A5M6J0Q2_9PROT</name>
<accession>A0A5M6J0Q2</accession>
<sequence length="76" mass="8341">MPSPLQLSTELERALACIDRTSNDVALPGKTRWQLLLCRDAIVNVLRKVDELPTTFRPGEPPRRRGNGAPHPAGLG</sequence>
<evidence type="ECO:0000313" key="2">
    <source>
        <dbReference type="EMBL" id="KAA5613779.1"/>
    </source>
</evidence>
<dbReference type="Proteomes" id="UP000325255">
    <property type="component" value="Unassembled WGS sequence"/>
</dbReference>
<protein>
    <submittedName>
        <fullName evidence="2">Uncharacterized protein</fullName>
    </submittedName>
</protein>
<comment type="caution">
    <text evidence="2">The sequence shown here is derived from an EMBL/GenBank/DDBJ whole genome shotgun (WGS) entry which is preliminary data.</text>
</comment>